<accession>A0A0B5B9T6</accession>
<dbReference type="PANTHER" id="PTHR42836">
    <property type="entry name" value="7-CARBOXY-7-DEAZAGUANINE SYNTHASE"/>
    <property type="match status" value="1"/>
</dbReference>
<dbReference type="HAMAP" id="MF_00917">
    <property type="entry name" value="QueE"/>
    <property type="match status" value="1"/>
</dbReference>
<comment type="similarity">
    <text evidence="8">Belongs to the radical SAM superfamily. 7-carboxy-7-deazaguanine synthase family.</text>
</comment>
<dbReference type="InterPro" id="IPR013785">
    <property type="entry name" value="Aldolase_TIM"/>
</dbReference>
<comment type="subunit">
    <text evidence="8">Homodimer.</text>
</comment>
<dbReference type="Gene3D" id="3.20.20.70">
    <property type="entry name" value="Aldolase class I"/>
    <property type="match status" value="1"/>
</dbReference>
<dbReference type="EC" id="4.3.99.3" evidence="8"/>
<gene>
    <name evidence="8" type="primary">queE</name>
    <name evidence="10" type="ORF">GPICK_08170</name>
</gene>
<keyword evidence="8" id="KW-0671">Queuosine biosynthesis</keyword>
<dbReference type="CDD" id="cd01335">
    <property type="entry name" value="Radical_SAM"/>
    <property type="match status" value="1"/>
</dbReference>
<dbReference type="KEGG" id="gpi:GPICK_08170"/>
<feature type="binding site" evidence="8">
    <location>
        <position position="38"/>
    </location>
    <ligand>
        <name>[4Fe-4S] cluster</name>
        <dbReference type="ChEBI" id="CHEBI:49883"/>
        <note>4Fe-4S-S-AdoMet</note>
    </ligand>
</feature>
<feature type="binding site" evidence="8">
    <location>
        <position position="43"/>
    </location>
    <ligand>
        <name>Mg(2+)</name>
        <dbReference type="ChEBI" id="CHEBI:18420"/>
    </ligand>
</feature>
<feature type="binding site" evidence="8">
    <location>
        <position position="30"/>
    </location>
    <ligand>
        <name>substrate</name>
    </ligand>
</feature>
<evidence type="ECO:0000256" key="3">
    <source>
        <dbReference type="ARBA" id="ARBA00022723"/>
    </source>
</evidence>
<evidence type="ECO:0000313" key="11">
    <source>
        <dbReference type="Proteomes" id="UP000057609"/>
    </source>
</evidence>
<evidence type="ECO:0000313" key="10">
    <source>
        <dbReference type="EMBL" id="AJE03332.1"/>
    </source>
</evidence>
<evidence type="ECO:0000256" key="1">
    <source>
        <dbReference type="ARBA" id="ARBA00022485"/>
    </source>
</evidence>
<dbReference type="PANTHER" id="PTHR42836:SF1">
    <property type="entry name" value="7-CARBOXY-7-DEAZAGUANINE SYNTHASE"/>
    <property type="match status" value="1"/>
</dbReference>
<evidence type="ECO:0000256" key="4">
    <source>
        <dbReference type="ARBA" id="ARBA00022842"/>
    </source>
</evidence>
<organism evidence="10 11">
    <name type="scientific">Geobacter pickeringii</name>
    <dbReference type="NCBI Taxonomy" id="345632"/>
    <lineage>
        <taxon>Bacteria</taxon>
        <taxon>Pseudomonadati</taxon>
        <taxon>Thermodesulfobacteriota</taxon>
        <taxon>Desulfuromonadia</taxon>
        <taxon>Geobacterales</taxon>
        <taxon>Geobacteraceae</taxon>
        <taxon>Geobacter</taxon>
    </lineage>
</organism>
<feature type="domain" description="Radical SAM core" evidence="9">
    <location>
        <begin position="21"/>
        <end position="250"/>
    </location>
</feature>
<dbReference type="OrthoDB" id="9792276at2"/>
<keyword evidence="6 8" id="KW-0411">Iron-sulfur</keyword>
<comment type="cofactor">
    <cofactor evidence="8">
        <name>Mg(2+)</name>
        <dbReference type="ChEBI" id="CHEBI:18420"/>
    </cofactor>
</comment>
<proteinExistence type="inferred from homology"/>
<feature type="binding site" evidence="8">
    <location>
        <position position="41"/>
    </location>
    <ligand>
        <name>[4Fe-4S] cluster</name>
        <dbReference type="ChEBI" id="CHEBI:49883"/>
        <note>4Fe-4S-S-AdoMet</note>
    </ligand>
</feature>
<dbReference type="GO" id="GO:0051539">
    <property type="term" value="F:4 iron, 4 sulfur cluster binding"/>
    <property type="evidence" value="ECO:0007669"/>
    <property type="project" value="UniProtKB-UniRule"/>
</dbReference>
<dbReference type="PIRSF" id="PIRSF000370">
    <property type="entry name" value="QueE"/>
    <property type="match status" value="1"/>
</dbReference>
<keyword evidence="11" id="KW-1185">Reference proteome</keyword>
<dbReference type="SUPFAM" id="SSF102114">
    <property type="entry name" value="Radical SAM enzymes"/>
    <property type="match status" value="1"/>
</dbReference>
<dbReference type="GO" id="GO:0016840">
    <property type="term" value="F:carbon-nitrogen lyase activity"/>
    <property type="evidence" value="ECO:0007669"/>
    <property type="project" value="UniProtKB-UniRule"/>
</dbReference>
<feature type="binding site" evidence="8">
    <location>
        <begin position="15"/>
        <end position="17"/>
    </location>
    <ligand>
        <name>substrate</name>
    </ligand>
</feature>
<feature type="binding site" evidence="8">
    <location>
        <position position="98"/>
    </location>
    <ligand>
        <name>S-adenosyl-L-methionine</name>
        <dbReference type="ChEBI" id="CHEBI:59789"/>
    </ligand>
</feature>
<dbReference type="EMBL" id="CP009788">
    <property type="protein sequence ID" value="AJE03332.1"/>
    <property type="molecule type" value="Genomic_DNA"/>
</dbReference>
<comment type="cofactor">
    <cofactor evidence="8">
        <name>[4Fe-4S] cluster</name>
        <dbReference type="ChEBI" id="CHEBI:49883"/>
    </cofactor>
    <text evidence="8">Binds 1 [4Fe-4S] cluster. The cluster is coordinated with 3 cysteines and an exchangeable S-adenosyl-L-methionine.</text>
</comment>
<dbReference type="GO" id="GO:0008616">
    <property type="term" value="P:tRNA queuosine(34) biosynthetic process"/>
    <property type="evidence" value="ECO:0007669"/>
    <property type="project" value="UniProtKB-UniRule"/>
</dbReference>
<dbReference type="UniPathway" id="UPA00391"/>
<comment type="function">
    <text evidence="8">Catalyzes the complex heterocyclic radical-mediated conversion of 6-carboxy-5,6,7,8-tetrahydropterin (CPH4) to 7-carboxy-7-deazaguanine (CDG), a step common to the biosynthetic pathways of all 7-deazapurine-containing compounds.</text>
</comment>
<feature type="binding site" evidence="8">
    <location>
        <position position="96"/>
    </location>
    <ligand>
        <name>substrate</name>
    </ligand>
</feature>
<evidence type="ECO:0000256" key="7">
    <source>
        <dbReference type="ARBA" id="ARBA00023239"/>
    </source>
</evidence>
<dbReference type="GO" id="GO:1904047">
    <property type="term" value="F:S-adenosyl-L-methionine binding"/>
    <property type="evidence" value="ECO:0007669"/>
    <property type="project" value="UniProtKB-UniRule"/>
</dbReference>
<keyword evidence="2 8" id="KW-0949">S-adenosyl-L-methionine</keyword>
<comment type="pathway">
    <text evidence="8">Purine metabolism; 7-cyano-7-deazaguanine biosynthesis.</text>
</comment>
<protein>
    <recommendedName>
        <fullName evidence="8">7-carboxy-7-deazaguanine synthase</fullName>
        <shortName evidence="8">CDG synthase</shortName>
        <ecNumber evidence="8">4.3.99.3</ecNumber>
    </recommendedName>
    <alternativeName>
        <fullName evidence="8">Queuosine biosynthesis protein QueE</fullName>
    </alternativeName>
</protein>
<comment type="catalytic activity">
    <reaction evidence="8">
        <text>6-carboxy-5,6,7,8-tetrahydropterin + H(+) = 7-carboxy-7-carbaguanine + NH4(+)</text>
        <dbReference type="Rhea" id="RHEA:27974"/>
        <dbReference type="ChEBI" id="CHEBI:15378"/>
        <dbReference type="ChEBI" id="CHEBI:28938"/>
        <dbReference type="ChEBI" id="CHEBI:61032"/>
        <dbReference type="ChEBI" id="CHEBI:61036"/>
        <dbReference type="EC" id="4.3.99.3"/>
    </reaction>
</comment>
<dbReference type="Proteomes" id="UP000057609">
    <property type="component" value="Chromosome"/>
</dbReference>
<dbReference type="SFLD" id="SFLDS00029">
    <property type="entry name" value="Radical_SAM"/>
    <property type="match status" value="1"/>
</dbReference>
<evidence type="ECO:0000256" key="2">
    <source>
        <dbReference type="ARBA" id="ARBA00022691"/>
    </source>
</evidence>
<keyword evidence="3 8" id="KW-0479">Metal-binding</keyword>
<keyword evidence="1 8" id="KW-0004">4Fe-4S</keyword>
<sequence length="250" mass="27918">MSSSSAELAEVFSSIQGEGGLIGLRQVFVRFRGCNLQCDYCDTPTDFSAEPCLAEQTPGRRDFVPVENPVALHRILSLIEGWHRGWPGVHHSVSITGGEPLVSHEILRSWLPHLRSLLPVYLETNGVMHTALELLIDHIDMIGMDIKIPSTSGCTDLWDDHRRFLRVAATKDVFVKVVVGEQTEEWEVERSAEIVGGEGREIPLILQPITRLDGTIGIAPVRVLELQEIASRYLRAVRVIPQTHKFMGQL</sequence>
<evidence type="ECO:0000256" key="5">
    <source>
        <dbReference type="ARBA" id="ARBA00023004"/>
    </source>
</evidence>
<dbReference type="HOGENOM" id="CLU_066739_1_0_7"/>
<dbReference type="InterPro" id="IPR024924">
    <property type="entry name" value="7-CO-7-deazaguanine_synth-like"/>
</dbReference>
<dbReference type="Pfam" id="PF04055">
    <property type="entry name" value="Radical_SAM"/>
    <property type="match status" value="1"/>
</dbReference>
<dbReference type="AlphaFoldDB" id="A0A0B5B9T6"/>
<dbReference type="InterPro" id="IPR007197">
    <property type="entry name" value="rSAM"/>
</dbReference>
<dbReference type="GO" id="GO:0000287">
    <property type="term" value="F:magnesium ion binding"/>
    <property type="evidence" value="ECO:0007669"/>
    <property type="project" value="UniProtKB-UniRule"/>
</dbReference>
<name>A0A0B5B9T6_9BACT</name>
<keyword evidence="7 8" id="KW-0456">Lyase</keyword>
<dbReference type="PROSITE" id="PS51918">
    <property type="entry name" value="RADICAL_SAM"/>
    <property type="match status" value="1"/>
</dbReference>
<dbReference type="STRING" id="345632.GPICK_08170"/>
<evidence type="ECO:0000256" key="8">
    <source>
        <dbReference type="HAMAP-Rule" id="MF_00917"/>
    </source>
</evidence>
<feature type="binding site" evidence="8">
    <location>
        <position position="34"/>
    </location>
    <ligand>
        <name>[4Fe-4S] cluster</name>
        <dbReference type="ChEBI" id="CHEBI:49883"/>
        <note>4Fe-4S-S-AdoMet</note>
    </ligand>
</feature>
<dbReference type="RefSeq" id="WP_039742054.1">
    <property type="nucleotide sequence ID" value="NZ_CP009788.1"/>
</dbReference>
<comment type="cofactor">
    <cofactor evidence="8">
        <name>S-adenosyl-L-methionine</name>
        <dbReference type="ChEBI" id="CHEBI:59789"/>
    </cofactor>
    <text evidence="8">Binds 1 S-adenosyl-L-methionine per subunit.</text>
</comment>
<reference evidence="10 11" key="1">
    <citation type="journal article" date="2015" name="Genome Announc.">
        <title>Complete Genome of Geobacter pickeringii G13T, a Metal-Reducing Isolate from Sedimentary Kaolin Deposits.</title>
        <authorList>
            <person name="Badalamenti J.P."/>
            <person name="Bond D.R."/>
        </authorList>
    </citation>
    <scope>NUCLEOTIDE SEQUENCE [LARGE SCALE GENOMIC DNA]</scope>
    <source>
        <strain evidence="10 11">G13</strain>
    </source>
</reference>
<comment type="caution">
    <text evidence="8">Lacks conserved residue(s) required for the propagation of feature annotation.</text>
</comment>
<evidence type="ECO:0000256" key="6">
    <source>
        <dbReference type="ARBA" id="ARBA00023014"/>
    </source>
</evidence>
<dbReference type="InterPro" id="IPR058240">
    <property type="entry name" value="rSAM_sf"/>
</dbReference>
<feature type="binding site" evidence="8">
    <location>
        <begin position="40"/>
        <end position="42"/>
    </location>
    <ligand>
        <name>S-adenosyl-L-methionine</name>
        <dbReference type="ChEBI" id="CHEBI:59789"/>
    </ligand>
</feature>
<evidence type="ECO:0000259" key="9">
    <source>
        <dbReference type="PROSITE" id="PS51918"/>
    </source>
</evidence>
<keyword evidence="5 8" id="KW-0408">Iron</keyword>
<keyword evidence="4 8" id="KW-0460">Magnesium</keyword>